<protein>
    <recommendedName>
        <fullName evidence="4">Mitochondrial chaperone BCS1-like ATPase lid domain-containing protein</fullName>
    </recommendedName>
</protein>
<proteinExistence type="predicted"/>
<dbReference type="OrthoDB" id="10251412at2759"/>
<keyword evidence="6" id="KW-1185">Reference proteome</keyword>
<evidence type="ECO:0000313" key="5">
    <source>
        <dbReference type="EMBL" id="OCH83836.1"/>
    </source>
</evidence>
<gene>
    <name evidence="5" type="ORF">OBBRIDRAFT_892113</name>
</gene>
<evidence type="ECO:0000256" key="2">
    <source>
        <dbReference type="ARBA" id="ARBA00022840"/>
    </source>
</evidence>
<organism evidence="5 6">
    <name type="scientific">Obba rivulosa</name>
    <dbReference type="NCBI Taxonomy" id="1052685"/>
    <lineage>
        <taxon>Eukaryota</taxon>
        <taxon>Fungi</taxon>
        <taxon>Dikarya</taxon>
        <taxon>Basidiomycota</taxon>
        <taxon>Agaricomycotina</taxon>
        <taxon>Agaricomycetes</taxon>
        <taxon>Polyporales</taxon>
        <taxon>Gelatoporiaceae</taxon>
        <taxon>Obba</taxon>
    </lineage>
</organism>
<dbReference type="Proteomes" id="UP000250043">
    <property type="component" value="Unassembled WGS sequence"/>
</dbReference>
<evidence type="ECO:0000313" key="6">
    <source>
        <dbReference type="Proteomes" id="UP000250043"/>
    </source>
</evidence>
<keyword evidence="2" id="KW-0067">ATP-binding</keyword>
<dbReference type="EMBL" id="KV722797">
    <property type="protein sequence ID" value="OCH83836.1"/>
    <property type="molecule type" value="Genomic_DNA"/>
</dbReference>
<name>A0A8E2AGA1_9APHY</name>
<keyword evidence="1" id="KW-0547">Nucleotide-binding</keyword>
<evidence type="ECO:0000256" key="3">
    <source>
        <dbReference type="SAM" id="MobiDB-lite"/>
    </source>
</evidence>
<sequence length="147" mass="15640">MPTKAGSDDASLSETKEEDRSPSPSSSECDLPPVGDLIDLRPPTPDPSEPSDDSEKPKPGYAGSSHTLRGPRLSQAEGRALATRFAAAIPERMFSMASLQGHLMRHKTRPLEAVERVDVWVAEELAGKEPQRNDADGLVAPAAVATA</sequence>
<dbReference type="InterPro" id="IPR057495">
    <property type="entry name" value="AAA_lid_BCS1"/>
</dbReference>
<reference evidence="5 6" key="1">
    <citation type="submission" date="2016-07" db="EMBL/GenBank/DDBJ databases">
        <title>Draft genome of the white-rot fungus Obba rivulosa 3A-2.</title>
        <authorList>
            <consortium name="DOE Joint Genome Institute"/>
            <person name="Miettinen O."/>
            <person name="Riley R."/>
            <person name="Acob R."/>
            <person name="Barry K."/>
            <person name="Cullen D."/>
            <person name="De Vries R."/>
            <person name="Hainaut M."/>
            <person name="Hatakka A."/>
            <person name="Henrissat B."/>
            <person name="Hilden K."/>
            <person name="Kuo R."/>
            <person name="Labutti K."/>
            <person name="Lipzen A."/>
            <person name="Makela M.R."/>
            <person name="Sandor L."/>
            <person name="Spatafora J.W."/>
            <person name="Grigoriev I.V."/>
            <person name="Hibbett D.S."/>
        </authorList>
    </citation>
    <scope>NUCLEOTIDE SEQUENCE [LARGE SCALE GENOMIC DNA]</scope>
    <source>
        <strain evidence="5 6">3A-2</strain>
    </source>
</reference>
<dbReference type="AlphaFoldDB" id="A0A8E2AGA1"/>
<evidence type="ECO:0000256" key="1">
    <source>
        <dbReference type="ARBA" id="ARBA00022741"/>
    </source>
</evidence>
<feature type="region of interest" description="Disordered" evidence="3">
    <location>
        <begin position="1"/>
        <end position="76"/>
    </location>
</feature>
<feature type="domain" description="Mitochondrial chaperone BCS1-like ATPase lid" evidence="4">
    <location>
        <begin position="77"/>
        <end position="118"/>
    </location>
</feature>
<dbReference type="GO" id="GO:0005524">
    <property type="term" value="F:ATP binding"/>
    <property type="evidence" value="ECO:0007669"/>
    <property type="project" value="UniProtKB-KW"/>
</dbReference>
<accession>A0A8E2AGA1</accession>
<dbReference type="Pfam" id="PF25426">
    <property type="entry name" value="AAA_lid_BCS1"/>
    <property type="match status" value="1"/>
</dbReference>
<evidence type="ECO:0000259" key="4">
    <source>
        <dbReference type="Pfam" id="PF25426"/>
    </source>
</evidence>